<keyword evidence="4" id="KW-0560">Oxidoreductase</keyword>
<dbReference type="GeneID" id="87903682"/>
<comment type="caution">
    <text evidence="8">The sequence shown here is derived from an EMBL/GenBank/DDBJ whole genome shotgun (WGS) entry which is preliminary data.</text>
</comment>
<feature type="domain" description="FAD-binding" evidence="7">
    <location>
        <begin position="480"/>
        <end position="697"/>
    </location>
</feature>
<feature type="region of interest" description="Disordered" evidence="6">
    <location>
        <begin position="1"/>
        <end position="23"/>
    </location>
</feature>
<dbReference type="EMBL" id="JAFFHA010000007">
    <property type="protein sequence ID" value="KAK4653394.1"/>
    <property type="molecule type" value="Genomic_DNA"/>
</dbReference>
<evidence type="ECO:0000313" key="9">
    <source>
        <dbReference type="Proteomes" id="UP001323405"/>
    </source>
</evidence>
<gene>
    <name evidence="8" type="ORF">QC762_0083120</name>
</gene>
<evidence type="ECO:0000256" key="3">
    <source>
        <dbReference type="ARBA" id="ARBA00022827"/>
    </source>
</evidence>
<comment type="cofactor">
    <cofactor evidence="1">
        <name>FAD</name>
        <dbReference type="ChEBI" id="CHEBI:57692"/>
    </cofactor>
</comment>
<organism evidence="8 9">
    <name type="scientific">Podospora pseudocomata</name>
    <dbReference type="NCBI Taxonomy" id="2093779"/>
    <lineage>
        <taxon>Eukaryota</taxon>
        <taxon>Fungi</taxon>
        <taxon>Dikarya</taxon>
        <taxon>Ascomycota</taxon>
        <taxon>Pezizomycotina</taxon>
        <taxon>Sordariomycetes</taxon>
        <taxon>Sordariomycetidae</taxon>
        <taxon>Sordariales</taxon>
        <taxon>Podosporaceae</taxon>
        <taxon>Podospora</taxon>
    </lineage>
</organism>
<keyword evidence="3" id="KW-0274">FAD</keyword>
<dbReference type="PANTHER" id="PTHR47178">
    <property type="entry name" value="MONOOXYGENASE, FAD-BINDING"/>
    <property type="match status" value="1"/>
</dbReference>
<accession>A0ABR0GCP4</accession>
<proteinExistence type="predicted"/>
<reference evidence="8 9" key="1">
    <citation type="journal article" date="2023" name="bioRxiv">
        <title>High-quality genome assemblies of four members of thePodospora anserinaspecies complex.</title>
        <authorList>
            <person name="Ament-Velasquez S.L."/>
            <person name="Vogan A.A."/>
            <person name="Wallerman O."/>
            <person name="Hartmann F."/>
            <person name="Gautier V."/>
            <person name="Silar P."/>
            <person name="Giraud T."/>
            <person name="Johannesson H."/>
        </authorList>
    </citation>
    <scope>NUCLEOTIDE SEQUENCE [LARGE SCALE GENOMIC DNA]</scope>
    <source>
        <strain evidence="8 9">CBS 415.72m</strain>
    </source>
</reference>
<sequence>MHPSNTFSSQEPASKNASGPLRVPLPNEPSPLLCIDVEINGHPITALASMANENSIISLELAEQLSLSIESREFKHPVRLLNGTIAKGDGTIQVAITRRDHEQHGYLPGLQKCDVLPGSIYPLVLGQTSLLFYLQAVPYWREWYRFLSPDPPPEFDFKIRMSLPRPPLGNRTVFISAVGHLAFDDLGGDLAGDNVPFVLDGASTCCIISGNYARFRGMDMEELPPGEAYTLVFIDGSTAECSMVVRGVEWTPWDNSGAGYIIRGRTCFVDFLVVEECPATVILGSNYLDAFRILEGPVKVPDLESFQITALGFAPSLEQYPEVSWLSKGTRPGVKVGDTWLEVELQVGVAMVERGAESGLDSKAASEKHAVQDIGSSGLLIAQVLKKAGIPATVFEQDTSPTSRHRDWNFGIYWAQSRLEECLPPYLHDLVKSTQTDPNYEPSVDEKLNIFNGHTGEMMNSLPAPYSMRIRRRPWLELLKTGIDVRYGKRLSSVSVTDISMTIAFEDGTSETGTLLIGAEGAHSPTRKFLFRRSPHEAALLSCPIVTTATLTTFPKEIAGELAKLHPKHIITFDPAGMIVWIGVHNRTPTDCTYMILVSWESQEETGLREAGSDAILADLKCRAEKLASPFKDAIQSVPNGTRAWHSRLSYWPTKPWDNHNGKVTLAGDAAHPMTFHRGQGLGNAIADAAEFQTCLSSSSNNLVEAVAKYEKEMWARGFEAVKVNLENSIALHDWKKVLLSPFYKAGIKRDAEVGVSEGGKVDEKGQAKGGEGGLFDE</sequence>
<dbReference type="RefSeq" id="XP_062742369.1">
    <property type="nucleotide sequence ID" value="XM_062883945.1"/>
</dbReference>
<protein>
    <recommendedName>
        <fullName evidence="7">FAD-binding domain-containing protein</fullName>
    </recommendedName>
</protein>
<keyword evidence="9" id="KW-1185">Reference proteome</keyword>
<dbReference type="InterPro" id="IPR036188">
    <property type="entry name" value="FAD/NAD-bd_sf"/>
</dbReference>
<feature type="compositionally biased region" description="Polar residues" evidence="6">
    <location>
        <begin position="1"/>
        <end position="17"/>
    </location>
</feature>
<dbReference type="PRINTS" id="PR00420">
    <property type="entry name" value="RNGMNOXGNASE"/>
</dbReference>
<dbReference type="Proteomes" id="UP001323405">
    <property type="component" value="Unassembled WGS sequence"/>
</dbReference>
<dbReference type="InterPro" id="IPR002938">
    <property type="entry name" value="FAD-bd"/>
</dbReference>
<dbReference type="CDD" id="cd00303">
    <property type="entry name" value="retropepsin_like"/>
    <property type="match status" value="2"/>
</dbReference>
<dbReference type="Gene3D" id="3.50.50.60">
    <property type="entry name" value="FAD/NAD(P)-binding domain"/>
    <property type="match status" value="1"/>
</dbReference>
<evidence type="ECO:0000256" key="1">
    <source>
        <dbReference type="ARBA" id="ARBA00001974"/>
    </source>
</evidence>
<evidence type="ECO:0000256" key="4">
    <source>
        <dbReference type="ARBA" id="ARBA00023002"/>
    </source>
</evidence>
<evidence type="ECO:0000256" key="2">
    <source>
        <dbReference type="ARBA" id="ARBA00022630"/>
    </source>
</evidence>
<dbReference type="PANTHER" id="PTHR47178:SF2">
    <property type="entry name" value="FAD-BINDING DOMAIN-CONTAINING PROTEIN"/>
    <property type="match status" value="1"/>
</dbReference>
<dbReference type="SUPFAM" id="SSF51905">
    <property type="entry name" value="FAD/NAD(P)-binding domain"/>
    <property type="match status" value="1"/>
</dbReference>
<feature type="region of interest" description="Disordered" evidence="6">
    <location>
        <begin position="757"/>
        <end position="778"/>
    </location>
</feature>
<evidence type="ECO:0000313" key="8">
    <source>
        <dbReference type="EMBL" id="KAK4653394.1"/>
    </source>
</evidence>
<evidence type="ECO:0000256" key="5">
    <source>
        <dbReference type="ARBA" id="ARBA00023033"/>
    </source>
</evidence>
<keyword evidence="5" id="KW-0503">Monooxygenase</keyword>
<feature type="compositionally biased region" description="Gly residues" evidence="6">
    <location>
        <begin position="768"/>
        <end position="778"/>
    </location>
</feature>
<keyword evidence="2" id="KW-0285">Flavoprotein</keyword>
<dbReference type="Pfam" id="PF01494">
    <property type="entry name" value="FAD_binding_3"/>
    <property type="match status" value="1"/>
</dbReference>
<evidence type="ECO:0000256" key="6">
    <source>
        <dbReference type="SAM" id="MobiDB-lite"/>
    </source>
</evidence>
<evidence type="ECO:0000259" key="7">
    <source>
        <dbReference type="Pfam" id="PF01494"/>
    </source>
</evidence>
<name>A0ABR0GCP4_9PEZI</name>